<name>A0ABC8AW54_9NOCA</name>
<feature type="transmembrane region" description="Helical" evidence="1">
    <location>
        <begin position="189"/>
        <end position="210"/>
    </location>
</feature>
<dbReference type="EMBL" id="CP017839">
    <property type="protein sequence ID" value="APA98358.1"/>
    <property type="molecule type" value="Genomic_DNA"/>
</dbReference>
<keyword evidence="1" id="KW-1133">Transmembrane helix</keyword>
<feature type="transmembrane region" description="Helical" evidence="1">
    <location>
        <begin position="56"/>
        <end position="75"/>
    </location>
</feature>
<dbReference type="GeneID" id="93375203"/>
<dbReference type="Proteomes" id="UP000180166">
    <property type="component" value="Chromosome"/>
</dbReference>
<dbReference type="KEGG" id="nsr:NS506_04310"/>
<feature type="transmembrane region" description="Helical" evidence="1">
    <location>
        <begin position="127"/>
        <end position="150"/>
    </location>
</feature>
<gene>
    <name evidence="2" type="ORF">NS506_04310</name>
</gene>
<protein>
    <recommendedName>
        <fullName evidence="4">DUF4386 domain-containing protein</fullName>
    </recommendedName>
</protein>
<evidence type="ECO:0000313" key="3">
    <source>
        <dbReference type="Proteomes" id="UP000180166"/>
    </source>
</evidence>
<keyword evidence="1" id="KW-0472">Membrane</keyword>
<feature type="transmembrane region" description="Helical" evidence="1">
    <location>
        <begin position="87"/>
        <end position="107"/>
    </location>
</feature>
<sequence length="223" mass="23740">MRTSWERWGAASGLAAAVVGAVAVIFERGPVSPDDAKATVIDHYTENHDALLTQSMLFLAAAALYLWFLAALHAYQAEAEGDAGHMANVAFGAGITWVAINMIAQAFQVGLAQADRYGAEPALIATMNAVFTIAALPLAVMLAAVAVVTLRHRAFPVWLGWIAIVAAAAQLLLWWGTIAAGGPLAPAGWLSYALYPTFVIWLVPACIVMIRRVADRAISHHPR</sequence>
<dbReference type="AlphaFoldDB" id="A0ABC8AW54"/>
<evidence type="ECO:0000256" key="1">
    <source>
        <dbReference type="SAM" id="Phobius"/>
    </source>
</evidence>
<keyword evidence="1" id="KW-0812">Transmembrane</keyword>
<reference evidence="2 3" key="1">
    <citation type="submission" date="2016-10" db="EMBL/GenBank/DDBJ databases">
        <title>Genome sequence of Nocardia seriolae strain EM150506, isolated from Anguila japonica.</title>
        <authorList>
            <person name="Han H.-J."/>
        </authorList>
    </citation>
    <scope>NUCLEOTIDE SEQUENCE [LARGE SCALE GENOMIC DNA]</scope>
    <source>
        <strain evidence="2 3">EM150506</strain>
    </source>
</reference>
<evidence type="ECO:0008006" key="4">
    <source>
        <dbReference type="Google" id="ProtNLM"/>
    </source>
</evidence>
<organism evidence="2 3">
    <name type="scientific">Nocardia seriolae</name>
    <dbReference type="NCBI Taxonomy" id="37332"/>
    <lineage>
        <taxon>Bacteria</taxon>
        <taxon>Bacillati</taxon>
        <taxon>Actinomycetota</taxon>
        <taxon>Actinomycetes</taxon>
        <taxon>Mycobacteriales</taxon>
        <taxon>Nocardiaceae</taxon>
        <taxon>Nocardia</taxon>
    </lineage>
</organism>
<dbReference type="RefSeq" id="WP_033088902.1">
    <property type="nucleotide sequence ID" value="NZ_AP017900.1"/>
</dbReference>
<evidence type="ECO:0000313" key="2">
    <source>
        <dbReference type="EMBL" id="APA98358.1"/>
    </source>
</evidence>
<proteinExistence type="predicted"/>
<feature type="transmembrane region" description="Helical" evidence="1">
    <location>
        <begin position="157"/>
        <end position="177"/>
    </location>
</feature>
<accession>A0ABC8AW54</accession>